<dbReference type="InterPro" id="IPR016166">
    <property type="entry name" value="FAD-bd_PCMH"/>
</dbReference>
<dbReference type="SUPFAM" id="SSF56176">
    <property type="entry name" value="FAD-binding/transporter-associated domain-like"/>
    <property type="match status" value="1"/>
</dbReference>
<evidence type="ECO:0000313" key="5">
    <source>
        <dbReference type="EMBL" id="MDQ0272322.1"/>
    </source>
</evidence>
<dbReference type="SUPFAM" id="SSF55103">
    <property type="entry name" value="FAD-linked oxidases, C-terminal domain"/>
    <property type="match status" value="1"/>
</dbReference>
<name>A0ABU0AM35_9BACI</name>
<protein>
    <submittedName>
        <fullName evidence="5">Glycolate oxidase FAD binding subunit</fullName>
    </submittedName>
</protein>
<dbReference type="PROSITE" id="PS51387">
    <property type="entry name" value="FAD_PCMH"/>
    <property type="match status" value="1"/>
</dbReference>
<proteinExistence type="predicted"/>
<dbReference type="Pfam" id="PF01565">
    <property type="entry name" value="FAD_binding_4"/>
    <property type="match status" value="1"/>
</dbReference>
<evidence type="ECO:0000256" key="1">
    <source>
        <dbReference type="ARBA" id="ARBA00022630"/>
    </source>
</evidence>
<feature type="domain" description="FAD-binding PCMH-type" evidence="4">
    <location>
        <begin position="28"/>
        <end position="207"/>
    </location>
</feature>
<comment type="caution">
    <text evidence="5">The sequence shown here is derived from an EMBL/GenBank/DDBJ whole genome shotgun (WGS) entry which is preliminary data.</text>
</comment>
<dbReference type="InterPro" id="IPR036318">
    <property type="entry name" value="FAD-bd_PCMH-like_sf"/>
</dbReference>
<gene>
    <name evidence="5" type="ORF">J2S17_004214</name>
</gene>
<dbReference type="Proteomes" id="UP001238088">
    <property type="component" value="Unassembled WGS sequence"/>
</dbReference>
<dbReference type="RefSeq" id="WP_307477611.1">
    <property type="nucleotide sequence ID" value="NZ_JAUSUB010000022.1"/>
</dbReference>
<evidence type="ECO:0000256" key="3">
    <source>
        <dbReference type="ARBA" id="ARBA00023002"/>
    </source>
</evidence>
<keyword evidence="2" id="KW-0274">FAD</keyword>
<evidence type="ECO:0000256" key="2">
    <source>
        <dbReference type="ARBA" id="ARBA00022827"/>
    </source>
</evidence>
<dbReference type="InterPro" id="IPR016164">
    <property type="entry name" value="FAD-linked_Oxase-like_C"/>
</dbReference>
<sequence>MITANLEKLQILLKADQIKDTAETAHPYGNSGAMTVFPNNENEIVAILKFATENSFTVNIMGAGTKRGYGGMNERADILLSLEKYTGIVEHHPGDMTITVKAGTPFQEIQDHLKAYSQRIALDPFLPEQTTIGGLVSSNDSGPKRLGYGAARDAVIGLRMIYPDGTIIRSGGKVVKNVAGYDMNKLFIGSMGTIGVISEVTIKLRPITKAESTMIISFPISDMGSIKNLSVRVLDSTIEPVCFELINPELMERMTGEKSYSLVMSFEDVEKSVSYQEEFIQGLMKDGIKLRRLKGEESVQFWQSFYHLLPNGNKVDSQFRSETVLKIGTINMNILSILKDCELIQDTNNVTIQAHGGLGHGIMNMYINGVANDVRDAIEKVRNIAQKHQGYAIIRHLPFEQRKQTDIWGPKPAAFFLFEGIKLKVDPNRILNRNRYIGGI</sequence>
<dbReference type="PANTHER" id="PTHR11748:SF103">
    <property type="entry name" value="GLYCOLATE OXIDASE SUBUNIT GLCE"/>
    <property type="match status" value="1"/>
</dbReference>
<dbReference type="PANTHER" id="PTHR11748">
    <property type="entry name" value="D-LACTATE DEHYDROGENASE"/>
    <property type="match status" value="1"/>
</dbReference>
<accession>A0ABU0AM35</accession>
<keyword evidence="1" id="KW-0285">Flavoprotein</keyword>
<dbReference type="EMBL" id="JAUSUB010000022">
    <property type="protein sequence ID" value="MDQ0272322.1"/>
    <property type="molecule type" value="Genomic_DNA"/>
</dbReference>
<organism evidence="5 6">
    <name type="scientific">Cytobacillus purgationiresistens</name>
    <dbReference type="NCBI Taxonomy" id="863449"/>
    <lineage>
        <taxon>Bacteria</taxon>
        <taxon>Bacillati</taxon>
        <taxon>Bacillota</taxon>
        <taxon>Bacilli</taxon>
        <taxon>Bacillales</taxon>
        <taxon>Bacillaceae</taxon>
        <taxon>Cytobacillus</taxon>
    </lineage>
</organism>
<keyword evidence="6" id="KW-1185">Reference proteome</keyword>
<reference evidence="5 6" key="1">
    <citation type="submission" date="2023-07" db="EMBL/GenBank/DDBJ databases">
        <title>Genomic Encyclopedia of Type Strains, Phase IV (KMG-IV): sequencing the most valuable type-strain genomes for metagenomic binning, comparative biology and taxonomic classification.</title>
        <authorList>
            <person name="Goeker M."/>
        </authorList>
    </citation>
    <scope>NUCLEOTIDE SEQUENCE [LARGE SCALE GENOMIC DNA]</scope>
    <source>
        <strain evidence="5 6">DSM 23494</strain>
    </source>
</reference>
<dbReference type="Gene3D" id="3.30.465.10">
    <property type="match status" value="1"/>
</dbReference>
<dbReference type="InterPro" id="IPR006094">
    <property type="entry name" value="Oxid_FAD_bind_N"/>
</dbReference>
<dbReference type="InterPro" id="IPR016169">
    <property type="entry name" value="FAD-bd_PCMH_sub2"/>
</dbReference>
<evidence type="ECO:0000313" key="6">
    <source>
        <dbReference type="Proteomes" id="UP001238088"/>
    </source>
</evidence>
<keyword evidence="3" id="KW-0560">Oxidoreductase</keyword>
<evidence type="ECO:0000259" key="4">
    <source>
        <dbReference type="PROSITE" id="PS51387"/>
    </source>
</evidence>